<feature type="transmembrane region" description="Helical" evidence="6">
    <location>
        <begin position="174"/>
        <end position="192"/>
    </location>
</feature>
<name>A0ABU1MWV4_9CAUL</name>
<evidence type="ECO:0000256" key="5">
    <source>
        <dbReference type="ARBA" id="ARBA00023136"/>
    </source>
</evidence>
<dbReference type="NCBIfam" id="TIGR03717">
    <property type="entry name" value="R_switched_YjbE"/>
    <property type="match status" value="1"/>
</dbReference>
<reference evidence="7 8" key="1">
    <citation type="submission" date="2023-07" db="EMBL/GenBank/DDBJ databases">
        <title>Sorghum-associated microbial communities from plants grown in Nebraska, USA.</title>
        <authorList>
            <person name="Schachtman D."/>
        </authorList>
    </citation>
    <scope>NUCLEOTIDE SEQUENCE [LARGE SCALE GENOMIC DNA]</scope>
    <source>
        <strain evidence="7 8">DS2154</strain>
    </source>
</reference>
<keyword evidence="3 6" id="KW-0812">Transmembrane</keyword>
<evidence type="ECO:0000256" key="4">
    <source>
        <dbReference type="ARBA" id="ARBA00022989"/>
    </source>
</evidence>
<keyword evidence="4 6" id="KW-1133">Transmembrane helix</keyword>
<accession>A0ABU1MWV4</accession>
<comment type="subcellular location">
    <subcellularLocation>
        <location evidence="1">Membrane</location>
        <topology evidence="1">Multi-pass membrane protein</topology>
    </subcellularLocation>
</comment>
<evidence type="ECO:0000256" key="2">
    <source>
        <dbReference type="ARBA" id="ARBA00007511"/>
    </source>
</evidence>
<evidence type="ECO:0000313" key="7">
    <source>
        <dbReference type="EMBL" id="MDR6530206.1"/>
    </source>
</evidence>
<dbReference type="InterPro" id="IPR022301">
    <property type="entry name" value="Integral_membrane_YjbE"/>
</dbReference>
<sequence>MDPATLGGASASLAALGQVLLIDLVLAGDNAVAVGLAAGGLPARQRRQVIACGLGAAVVLRIGFALAATWLLAGTGLLLAGGLLLLWVCWKMGRELRATDAAEALGDPAPAKSFGAAFVQVLAADLSMSLDNVLAVAGAAREHPGVLAAGLLLSILLMGLAANLIGGLLRRHRWIGYAGLFVVLVVAGRMVWDGGRALGADPGVRQAYDRLAPGPLRLAPNPRPAQRPGA</sequence>
<comment type="similarity">
    <text evidence="2">Belongs to the TerC family.</text>
</comment>
<dbReference type="RefSeq" id="WP_310029580.1">
    <property type="nucleotide sequence ID" value="NZ_JAVDRL010000003.1"/>
</dbReference>
<gene>
    <name evidence="7" type="ORF">J2800_000942</name>
</gene>
<dbReference type="PANTHER" id="PTHR30238:SF4">
    <property type="entry name" value="SLL1022 PROTEIN"/>
    <property type="match status" value="1"/>
</dbReference>
<evidence type="ECO:0000256" key="6">
    <source>
        <dbReference type="SAM" id="Phobius"/>
    </source>
</evidence>
<protein>
    <submittedName>
        <fullName evidence="7">YjbE family integral membrane protein</fullName>
    </submittedName>
</protein>
<organism evidence="7 8">
    <name type="scientific">Caulobacter rhizosphaerae</name>
    <dbReference type="NCBI Taxonomy" id="2010972"/>
    <lineage>
        <taxon>Bacteria</taxon>
        <taxon>Pseudomonadati</taxon>
        <taxon>Pseudomonadota</taxon>
        <taxon>Alphaproteobacteria</taxon>
        <taxon>Caulobacterales</taxon>
        <taxon>Caulobacteraceae</taxon>
        <taxon>Caulobacter</taxon>
    </lineage>
</organism>
<evidence type="ECO:0000256" key="3">
    <source>
        <dbReference type="ARBA" id="ARBA00022692"/>
    </source>
</evidence>
<keyword evidence="8" id="KW-1185">Reference proteome</keyword>
<evidence type="ECO:0000256" key="1">
    <source>
        <dbReference type="ARBA" id="ARBA00004141"/>
    </source>
</evidence>
<feature type="transmembrane region" description="Helical" evidence="6">
    <location>
        <begin position="70"/>
        <end position="90"/>
    </location>
</feature>
<feature type="transmembrane region" description="Helical" evidence="6">
    <location>
        <begin position="146"/>
        <end position="168"/>
    </location>
</feature>
<keyword evidence="5 6" id="KW-0472">Membrane</keyword>
<dbReference type="PANTHER" id="PTHR30238">
    <property type="entry name" value="MEMBRANE BOUND PREDICTED REDOX MODULATOR"/>
    <property type="match status" value="1"/>
</dbReference>
<dbReference type="InterPro" id="IPR005496">
    <property type="entry name" value="Integral_membrane_TerC"/>
</dbReference>
<evidence type="ECO:0000313" key="8">
    <source>
        <dbReference type="Proteomes" id="UP001262754"/>
    </source>
</evidence>
<proteinExistence type="inferred from homology"/>
<comment type="caution">
    <text evidence="7">The sequence shown here is derived from an EMBL/GenBank/DDBJ whole genome shotgun (WGS) entry which is preliminary data.</text>
</comment>
<dbReference type="EMBL" id="JAVDRL010000003">
    <property type="protein sequence ID" value="MDR6530206.1"/>
    <property type="molecule type" value="Genomic_DNA"/>
</dbReference>
<dbReference type="Pfam" id="PF03741">
    <property type="entry name" value="TerC"/>
    <property type="match status" value="1"/>
</dbReference>
<dbReference type="Proteomes" id="UP001262754">
    <property type="component" value="Unassembled WGS sequence"/>
</dbReference>
<feature type="transmembrane region" description="Helical" evidence="6">
    <location>
        <begin position="20"/>
        <end position="41"/>
    </location>
</feature>